<dbReference type="InterPro" id="IPR020568">
    <property type="entry name" value="Ribosomal_Su5_D2-typ_SF"/>
</dbReference>
<dbReference type="HAMAP" id="MF_00532_B">
    <property type="entry name" value="Ribosomal_uS9_B"/>
    <property type="match status" value="1"/>
</dbReference>
<dbReference type="Gene3D" id="3.30.230.10">
    <property type="match status" value="1"/>
</dbReference>
<accession>A0A8J3HQ63</accession>
<gene>
    <name evidence="5 8" type="primary">rpsI</name>
    <name evidence="8" type="ORF">sL5_05710</name>
</gene>
<dbReference type="InterPro" id="IPR000754">
    <property type="entry name" value="Ribosomal_uS9"/>
</dbReference>
<comment type="similarity">
    <text evidence="1 5 6">Belongs to the universal ribosomal protein uS9 family.</text>
</comment>
<dbReference type="GO" id="GO:0003723">
    <property type="term" value="F:RNA binding"/>
    <property type="evidence" value="ECO:0007669"/>
    <property type="project" value="TreeGrafter"/>
</dbReference>
<evidence type="ECO:0000313" key="9">
    <source>
        <dbReference type="Proteomes" id="UP000637906"/>
    </source>
</evidence>
<dbReference type="GO" id="GO:0022627">
    <property type="term" value="C:cytosolic small ribosomal subunit"/>
    <property type="evidence" value="ECO:0007669"/>
    <property type="project" value="TreeGrafter"/>
</dbReference>
<dbReference type="PANTHER" id="PTHR21569:SF1">
    <property type="entry name" value="SMALL RIBOSOMAL SUBUNIT PROTEIN US9M"/>
    <property type="match status" value="1"/>
</dbReference>
<feature type="compositionally biased region" description="Basic residues" evidence="7">
    <location>
        <begin position="123"/>
        <end position="142"/>
    </location>
</feature>
<dbReference type="GO" id="GO:0006412">
    <property type="term" value="P:translation"/>
    <property type="evidence" value="ECO:0007669"/>
    <property type="project" value="UniProtKB-UniRule"/>
</dbReference>
<evidence type="ECO:0000256" key="5">
    <source>
        <dbReference type="HAMAP-Rule" id="MF_00532"/>
    </source>
</evidence>
<organism evidence="8 9">
    <name type="scientific">Candidatus Mesenet longicola</name>
    <dbReference type="NCBI Taxonomy" id="1892558"/>
    <lineage>
        <taxon>Bacteria</taxon>
        <taxon>Pseudomonadati</taxon>
        <taxon>Pseudomonadota</taxon>
        <taxon>Alphaproteobacteria</taxon>
        <taxon>Rickettsiales</taxon>
        <taxon>Anaplasmataceae</taxon>
        <taxon>Candidatus Mesenet</taxon>
    </lineage>
</organism>
<dbReference type="InterPro" id="IPR014721">
    <property type="entry name" value="Ribsml_uS5_D2-typ_fold_subgr"/>
</dbReference>
<protein>
    <recommendedName>
        <fullName evidence="4 5">Small ribosomal subunit protein uS9</fullName>
    </recommendedName>
</protein>
<evidence type="ECO:0000256" key="3">
    <source>
        <dbReference type="ARBA" id="ARBA00023274"/>
    </source>
</evidence>
<proteinExistence type="inferred from homology"/>
<reference evidence="8 9" key="1">
    <citation type="journal article" date="2021" name="Microb. Ecol.">
        <title>Candidatus Mesenet longicola: Novel Endosymbionts of Brontispa longissima that Induce Cytoplasmic Incompatibility.</title>
        <authorList>
            <person name="Takano S."/>
            <person name="Gotoh Y."/>
            <person name="Hayashi T."/>
        </authorList>
    </citation>
    <scope>NUCLEOTIDE SEQUENCE [LARGE SCALE GENOMIC DNA]</scope>
    <source>
        <strain evidence="8">L5</strain>
    </source>
</reference>
<dbReference type="InterPro" id="IPR020574">
    <property type="entry name" value="Ribosomal_uS9_CS"/>
</dbReference>
<dbReference type="InterPro" id="IPR023035">
    <property type="entry name" value="Ribosomal_uS9_bac/plastid"/>
</dbReference>
<evidence type="ECO:0000256" key="4">
    <source>
        <dbReference type="ARBA" id="ARBA00035259"/>
    </source>
</evidence>
<evidence type="ECO:0000256" key="7">
    <source>
        <dbReference type="SAM" id="MobiDB-lite"/>
    </source>
</evidence>
<dbReference type="NCBIfam" id="NF001099">
    <property type="entry name" value="PRK00132.1"/>
    <property type="match status" value="1"/>
</dbReference>
<dbReference type="FunFam" id="3.30.230.10:FF:000001">
    <property type="entry name" value="30S ribosomal protein S9"/>
    <property type="match status" value="1"/>
</dbReference>
<evidence type="ECO:0000256" key="1">
    <source>
        <dbReference type="ARBA" id="ARBA00005251"/>
    </source>
</evidence>
<name>A0A8J3HQ63_9RICK</name>
<sequence>MSDIVNQKENLLKPHTGRRKEATARVWIKPGTGEFVVKRSRKNKEDALSYLKRKSIFRFLQDPFIATSTFGKYDVIATVKGGGLSGQAGALAHGISRALVKMRPDLHSILRNEGFLTRDSRKVERKKPGLHKARKRPQFSKR</sequence>
<dbReference type="PROSITE" id="PS00360">
    <property type="entry name" value="RIBOSOMAL_S9"/>
    <property type="match status" value="1"/>
</dbReference>
<feature type="region of interest" description="Disordered" evidence="7">
    <location>
        <begin position="120"/>
        <end position="142"/>
    </location>
</feature>
<dbReference type="AlphaFoldDB" id="A0A8J3HQ63"/>
<keyword evidence="3 5" id="KW-0687">Ribonucleoprotein</keyword>
<dbReference type="EMBL" id="BNGU01000019">
    <property type="protein sequence ID" value="GHM59578.1"/>
    <property type="molecule type" value="Genomic_DNA"/>
</dbReference>
<dbReference type="Proteomes" id="UP000637906">
    <property type="component" value="Unassembled WGS sequence"/>
</dbReference>
<keyword evidence="9" id="KW-1185">Reference proteome</keyword>
<dbReference type="PANTHER" id="PTHR21569">
    <property type="entry name" value="RIBOSOMAL PROTEIN S9"/>
    <property type="match status" value="1"/>
</dbReference>
<dbReference type="Pfam" id="PF00380">
    <property type="entry name" value="Ribosomal_S9"/>
    <property type="match status" value="1"/>
</dbReference>
<evidence type="ECO:0000313" key="8">
    <source>
        <dbReference type="EMBL" id="GHM59578.1"/>
    </source>
</evidence>
<dbReference type="SUPFAM" id="SSF54211">
    <property type="entry name" value="Ribosomal protein S5 domain 2-like"/>
    <property type="match status" value="1"/>
</dbReference>
<keyword evidence="2 5" id="KW-0689">Ribosomal protein</keyword>
<dbReference type="GO" id="GO:0003735">
    <property type="term" value="F:structural constituent of ribosome"/>
    <property type="evidence" value="ECO:0007669"/>
    <property type="project" value="InterPro"/>
</dbReference>
<evidence type="ECO:0000256" key="6">
    <source>
        <dbReference type="RuleBase" id="RU003815"/>
    </source>
</evidence>
<evidence type="ECO:0000256" key="2">
    <source>
        <dbReference type="ARBA" id="ARBA00022980"/>
    </source>
</evidence>
<comment type="caution">
    <text evidence="8">The sequence shown here is derived from an EMBL/GenBank/DDBJ whole genome shotgun (WGS) entry which is preliminary data.</text>
</comment>